<evidence type="ECO:0000259" key="3">
    <source>
        <dbReference type="PROSITE" id="PS51462"/>
    </source>
</evidence>
<dbReference type="PROSITE" id="PS51462">
    <property type="entry name" value="NUDIX"/>
    <property type="match status" value="1"/>
</dbReference>
<dbReference type="Proteomes" id="UP001438953">
    <property type="component" value="Unassembled WGS sequence"/>
</dbReference>
<dbReference type="EMBL" id="JAYWLC010000004">
    <property type="protein sequence ID" value="MER5171554.1"/>
    <property type="molecule type" value="Genomic_DNA"/>
</dbReference>
<organism evidence="4 5">
    <name type="scientific">Thioclava kandeliae</name>
    <dbReference type="NCBI Taxonomy" id="3070818"/>
    <lineage>
        <taxon>Bacteria</taxon>
        <taxon>Pseudomonadati</taxon>
        <taxon>Pseudomonadota</taxon>
        <taxon>Alphaproteobacteria</taxon>
        <taxon>Rhodobacterales</taxon>
        <taxon>Paracoccaceae</taxon>
        <taxon>Thioclava</taxon>
    </lineage>
</organism>
<name>A0ABV1SGB7_9RHOB</name>
<dbReference type="InterPro" id="IPR015797">
    <property type="entry name" value="NUDIX_hydrolase-like_dom_sf"/>
</dbReference>
<dbReference type="Pfam" id="PF00293">
    <property type="entry name" value="NUDIX"/>
    <property type="match status" value="1"/>
</dbReference>
<sequence>MTQWRPAPRIRFKVLGLHWRDGRLLAAEVPDDAGRVKGVRPLGGTVEFGETAEAALRREFHEELGVEIGLRGAPVFIENLYHHEGHQGHEILALYEITLPEGAFEGETRLQFHEDSGVVCFAQWFDPATLDQDGGPKLFPDGLKALLKRLGS</sequence>
<accession>A0ABV1SGB7</accession>
<evidence type="ECO:0000313" key="4">
    <source>
        <dbReference type="EMBL" id="MER5171554.1"/>
    </source>
</evidence>
<comment type="caution">
    <text evidence="4">The sequence shown here is derived from an EMBL/GenBank/DDBJ whole genome shotgun (WGS) entry which is preliminary data.</text>
</comment>
<dbReference type="InterPro" id="IPR020084">
    <property type="entry name" value="NUDIX_hydrolase_CS"/>
</dbReference>
<dbReference type="Gene3D" id="3.90.79.10">
    <property type="entry name" value="Nucleoside Triphosphate Pyrophosphohydrolase"/>
    <property type="match status" value="1"/>
</dbReference>
<keyword evidence="5" id="KW-1185">Reference proteome</keyword>
<proteinExistence type="predicted"/>
<protein>
    <submittedName>
        <fullName evidence="4">NUDIX domain-containing protein</fullName>
    </submittedName>
</protein>
<dbReference type="SUPFAM" id="SSF55811">
    <property type="entry name" value="Nudix"/>
    <property type="match status" value="1"/>
</dbReference>
<dbReference type="InterPro" id="IPR000086">
    <property type="entry name" value="NUDIX_hydrolase_dom"/>
</dbReference>
<evidence type="ECO:0000313" key="5">
    <source>
        <dbReference type="Proteomes" id="UP001438953"/>
    </source>
</evidence>
<reference evidence="4 5" key="2">
    <citation type="submission" date="2024-06" db="EMBL/GenBank/DDBJ databases">
        <title>Thioclava kandeliae sp. nov. from a rhizosphere soil sample of Kandelia candel in a mangrove.</title>
        <authorList>
            <person name="Mu T."/>
        </authorList>
    </citation>
    <scope>NUCLEOTIDE SEQUENCE [LARGE SCALE GENOMIC DNA]</scope>
    <source>
        <strain evidence="4 5">CPCC 100088</strain>
    </source>
</reference>
<evidence type="ECO:0000256" key="1">
    <source>
        <dbReference type="ARBA" id="ARBA00001946"/>
    </source>
</evidence>
<dbReference type="RefSeq" id="WP_339112748.1">
    <property type="nucleotide sequence ID" value="NZ_JAYWLC010000004.1"/>
</dbReference>
<dbReference type="CDD" id="cd04688">
    <property type="entry name" value="NUDIX_Hydrolase"/>
    <property type="match status" value="1"/>
</dbReference>
<feature type="domain" description="Nudix hydrolase" evidence="3">
    <location>
        <begin position="7"/>
        <end position="150"/>
    </location>
</feature>
<evidence type="ECO:0000256" key="2">
    <source>
        <dbReference type="ARBA" id="ARBA00022801"/>
    </source>
</evidence>
<gene>
    <name evidence="4" type="ORF">VSX56_07160</name>
</gene>
<keyword evidence="2" id="KW-0378">Hydrolase</keyword>
<reference evidence="4 5" key="1">
    <citation type="submission" date="2024-01" db="EMBL/GenBank/DDBJ databases">
        <authorList>
            <person name="Deng Y."/>
            <person name="Su J."/>
        </authorList>
    </citation>
    <scope>NUCLEOTIDE SEQUENCE [LARGE SCALE GENOMIC DNA]</scope>
    <source>
        <strain evidence="4 5">CPCC 100088</strain>
    </source>
</reference>
<dbReference type="PROSITE" id="PS00893">
    <property type="entry name" value="NUDIX_BOX"/>
    <property type="match status" value="1"/>
</dbReference>
<comment type="cofactor">
    <cofactor evidence="1">
        <name>Mg(2+)</name>
        <dbReference type="ChEBI" id="CHEBI:18420"/>
    </cofactor>
</comment>